<dbReference type="Gene3D" id="2.70.130.10">
    <property type="entry name" value="Mannose-6-phosphate receptor binding domain"/>
    <property type="match status" value="1"/>
</dbReference>
<keyword evidence="7 21" id="KW-0728">SH3 domain</keyword>
<keyword evidence="12" id="KW-0677">Repeat</keyword>
<evidence type="ECO:0000256" key="10">
    <source>
        <dbReference type="ARBA" id="ARBA00022729"/>
    </source>
</evidence>
<feature type="domain" description="MRH" evidence="26">
    <location>
        <begin position="160"/>
        <end position="307"/>
    </location>
</feature>
<dbReference type="InterPro" id="IPR035821">
    <property type="entry name" value="Sla1_SH3_3"/>
</dbReference>
<dbReference type="Pfam" id="PF07915">
    <property type="entry name" value="PRKCSH"/>
    <property type="match status" value="1"/>
</dbReference>
<dbReference type="GO" id="GO:0030479">
    <property type="term" value="C:actin cortical patch"/>
    <property type="evidence" value="ECO:0007669"/>
    <property type="project" value="UniProtKB-SubCell"/>
</dbReference>
<feature type="region of interest" description="Disordered" evidence="23">
    <location>
        <begin position="672"/>
        <end position="712"/>
    </location>
</feature>
<sequence>MGRRNRIVASLLTLACATSTALANKKVFNIHDDLLAFPQYQVLFPDEYVLDSHAKELLQTQSSPPVYDDQQGNSLQKPQIPLKPRTDESQEHSARQEGGPQLTYEELTLQGQRFLCQIPHVERDEMGQTNRTKDANETDEKQELARATDRGLELLSEMEGKCMYYVSGWWSYSFCYKKQIKQFHALPSGSGIPNYPPMEDPATHSFILGRFPRGSDEEDDSEAERKKTAETTTATTTDVAELQTKGGSRYLVQRLEGGTKCDLTGKNRKIEVQFHCHPQSTDRIGWIKELTTCSYLMVIYTPRLCNDVAFLPPQQEELHSIECREVLSPDQVPDWEAMRQYHLAQRLVESSATTSEFPIVGDIEVGAKKLVGTEGKEIEKGRVASAGEEKVEVVAKRENGEVLQLPKVDLEKLGLDPEKIETLKTRLEELAQGKDWTLEHVTANGERGLRGIVDTDEDEEEEETGTKPGAKSEDHGTTGKPHEKAPTEKEVPEVEVSEAKPKDEPKVEEPPAEDAEEGSEEIFKDELRNPIPVCQLTVPTMGFLGVYTALYDYHPQAQGELELREGDLLYLLESNNEDDWWKAKKKAEHDDEDEPEGLVPNNYIEEAQPIHAAKALFDYTRQTDEEVSFSEDAELVVYDISDPDWTLVGVSGDFGFAPANYIEIAEQAAHAPATSSVPSPPAEAAPPTLPQRPTAAPIEEASSPVSSSPIGTVQNPAAAAIADIIHKQHAEPEATRAVPPPPQPQPSYEPELSYQREPSPPPPALPQRPPSQQMSPRVESPRSPGLPLRPPQITLAQEQDTKGHVKESPPYNRVGPAPRSPSGYHIYNVNEMVEVMGKRKKMPTTLGINIATGTIFISPEDDGEEQEWTADKLSHYSIEGKHVFVDLVRPSKSIDFHAGAKDTAREIVAALGEISGAYRAEGLREVIAAGSSGGGQKKGQILYDFVAQQDDEVGVSVGDEVIVLDDTKSEEWWMVRRVKNGKEGVVPSSYVEITGYASSSQPSGVDSGLSAVERNRLEESRLAKEALRKSRTDSIDSPRAEHHKRDSRSSQKSKPDPTKTRQWTDRTKTFTVDAQFIGLQDGKIHLHKMNGVKIAVPIPKMSIQDLEYVEKMTGVSLDEDKPLSDIKRRSTLREAEKPRPSAENKRSESAGASFQQSDYDWFDFFLKAGVGPHQCERYAQNFTKDSMDESILPDITPEVLRTLGLKEGDILRVMRHLDTMFSRTGAKSKLRNVSFGGEEVISNGEDSGGLFAGPGGVLRNNTRKGRPAPAVQTGDVVDPKAFEQKEDSNHAEPKEASPTSAASEKPVQRGFDDDAWEVKQPKQTAPAPAPAPAAAAPAASTPTSPPAAASPVTTQPTQQQLTGAMADLSVLHPPLQPTPTQPTPVSQPPLAAQAPPAIQPQPTAIPAPAPQQPQQTGATPGFFSQLGQPAQQPLQNPTQGFSPQATGFQQASRPRPQPPQAMGQNSLLPPPPPRPLSAPQNFPQQQSSFGLPPLQPQLTGLPQAGPPLAAPGQSLAELNQQRFQQPLQPQPTAFMPHNQFQNGLMPQPTGFQPQSQFGIQQQQQHQAGFQGLAPQPTGFGFQAQPQQPMHTGINSVLPPSLQPQPTGINGAGSMPYNTTSPPPIPPIPQQPTAAPLTPQKTGPAPPIRFGVKHDAPKKLAPQPTGLRANLAQATPTNPFGF</sequence>
<feature type="compositionally biased region" description="Basic and acidic residues" evidence="23">
    <location>
        <begin position="1120"/>
        <end position="1148"/>
    </location>
</feature>
<dbReference type="InterPro" id="IPR013761">
    <property type="entry name" value="SAM/pointed_sf"/>
</dbReference>
<feature type="compositionally biased region" description="Basic and acidic residues" evidence="23">
    <location>
        <begin position="84"/>
        <end position="95"/>
    </location>
</feature>
<comment type="similarity">
    <text evidence="5">Belongs to the SLA1 family.</text>
</comment>
<dbReference type="PRINTS" id="PR00452">
    <property type="entry name" value="SH3DOMAIN"/>
</dbReference>
<feature type="domain" description="SH3" evidence="25">
    <location>
        <begin position="934"/>
        <end position="996"/>
    </location>
</feature>
<dbReference type="STRING" id="109264.A0A1F8AHC5"/>
<evidence type="ECO:0000256" key="11">
    <source>
        <dbReference type="ARBA" id="ARBA00022734"/>
    </source>
</evidence>
<feature type="compositionally biased region" description="Pro residues" evidence="23">
    <location>
        <begin position="1620"/>
        <end position="1629"/>
    </location>
</feature>
<dbReference type="OrthoDB" id="26539at2759"/>
<dbReference type="GO" id="GO:0030674">
    <property type="term" value="F:protein-macromolecule adaptor activity"/>
    <property type="evidence" value="ECO:0007669"/>
    <property type="project" value="InterPro"/>
</dbReference>
<evidence type="ECO:0000256" key="24">
    <source>
        <dbReference type="SAM" id="SignalP"/>
    </source>
</evidence>
<comment type="caution">
    <text evidence="27">The sequence shown here is derived from an EMBL/GenBank/DDBJ whole genome shotgun (WGS) entry which is preliminary data.</text>
</comment>
<keyword evidence="15 22" id="KW-0472">Membrane</keyword>
<evidence type="ECO:0000256" key="16">
    <source>
        <dbReference type="ARBA" id="ARBA00023157"/>
    </source>
</evidence>
<keyword evidence="10 24" id="KW-0732">Signal</keyword>
<feature type="region of interest" description="Disordered" evidence="23">
    <location>
        <begin position="731"/>
        <end position="822"/>
    </location>
</feature>
<evidence type="ECO:0000256" key="2">
    <source>
        <dbReference type="ARBA" id="ARBA00004134"/>
    </source>
</evidence>
<dbReference type="SUPFAM" id="SSF50044">
    <property type="entry name" value="SH3-domain"/>
    <property type="match status" value="3"/>
</dbReference>
<organism evidence="27 28">
    <name type="scientific">Aspergillus bombycis</name>
    <dbReference type="NCBI Taxonomy" id="109264"/>
    <lineage>
        <taxon>Eukaryota</taxon>
        <taxon>Fungi</taxon>
        <taxon>Dikarya</taxon>
        <taxon>Ascomycota</taxon>
        <taxon>Pezizomycotina</taxon>
        <taxon>Eurotiomycetes</taxon>
        <taxon>Eurotiomycetidae</taxon>
        <taxon>Eurotiales</taxon>
        <taxon>Aspergillaceae</taxon>
        <taxon>Aspergillus</taxon>
    </lineage>
</organism>
<evidence type="ECO:0000256" key="15">
    <source>
        <dbReference type="ARBA" id="ARBA00023136"/>
    </source>
</evidence>
<feature type="compositionally biased region" description="Pro residues" evidence="23">
    <location>
        <begin position="738"/>
        <end position="747"/>
    </location>
</feature>
<dbReference type="InterPro" id="IPR009011">
    <property type="entry name" value="Man6P_isomerase_rcpt-bd_dom_sf"/>
</dbReference>
<evidence type="ECO:0000256" key="19">
    <source>
        <dbReference type="ARBA" id="ARBA00057311"/>
    </source>
</evidence>
<keyword evidence="14 22" id="KW-0256">Endoplasmic reticulum</keyword>
<dbReference type="GO" id="GO:0030246">
    <property type="term" value="F:carbohydrate binding"/>
    <property type="evidence" value="ECO:0007669"/>
    <property type="project" value="UniProtKB-UniRule"/>
</dbReference>
<feature type="compositionally biased region" description="Low complexity" evidence="23">
    <location>
        <begin position="1510"/>
        <end position="1531"/>
    </location>
</feature>
<feature type="compositionally biased region" description="Pro residues" evidence="23">
    <location>
        <begin position="678"/>
        <end position="690"/>
    </location>
</feature>
<dbReference type="PANTHER" id="PTHR15414">
    <property type="entry name" value="OS-9-RELATED"/>
    <property type="match status" value="1"/>
</dbReference>
<feature type="region of interest" description="Disordered" evidence="23">
    <location>
        <begin position="1023"/>
        <end position="1065"/>
    </location>
</feature>
<comment type="similarity">
    <text evidence="6 22">Belongs to the OS-9 family.</text>
</comment>
<feature type="compositionally biased region" description="Polar residues" evidence="23">
    <location>
        <begin position="63"/>
        <end position="77"/>
    </location>
</feature>
<evidence type="ECO:0000259" key="25">
    <source>
        <dbReference type="PROSITE" id="PS50002"/>
    </source>
</evidence>
<evidence type="ECO:0000256" key="13">
    <source>
        <dbReference type="ARBA" id="ARBA00022753"/>
    </source>
</evidence>
<dbReference type="GO" id="GO:0005789">
    <property type="term" value="C:endoplasmic reticulum membrane"/>
    <property type="evidence" value="ECO:0007669"/>
    <property type="project" value="UniProtKB-SubCell"/>
</dbReference>
<feature type="compositionally biased region" description="Polar residues" evidence="23">
    <location>
        <begin position="703"/>
        <end position="712"/>
    </location>
</feature>
<feature type="compositionally biased region" description="Acidic residues" evidence="23">
    <location>
        <begin position="454"/>
        <end position="463"/>
    </location>
</feature>
<keyword evidence="17" id="KW-0009">Actin-binding</keyword>
<evidence type="ECO:0000313" key="28">
    <source>
        <dbReference type="Proteomes" id="UP000179179"/>
    </source>
</evidence>
<accession>A0A1F8AHC5</accession>
<keyword evidence="28" id="KW-1185">Reference proteome</keyword>
<keyword evidence="13" id="KW-0967">Endosome</keyword>
<keyword evidence="18" id="KW-0206">Cytoskeleton</keyword>
<dbReference type="FunFam" id="2.70.130.10:FF:000025">
    <property type="entry name" value="Protein OS-9 homolog"/>
    <property type="match status" value="1"/>
</dbReference>
<feature type="compositionally biased region" description="Low complexity" evidence="23">
    <location>
        <begin position="1321"/>
        <end position="1360"/>
    </location>
</feature>
<dbReference type="GO" id="GO:0042802">
    <property type="term" value="F:identical protein binding"/>
    <property type="evidence" value="ECO:0007669"/>
    <property type="project" value="InterPro"/>
</dbReference>
<dbReference type="Pfam" id="PF24081">
    <property type="entry name" value="PH_SLA1"/>
    <property type="match status" value="1"/>
</dbReference>
<dbReference type="EMBL" id="LYCR01000001">
    <property type="protein sequence ID" value="OGM51136.1"/>
    <property type="molecule type" value="Genomic_DNA"/>
</dbReference>
<feature type="compositionally biased region" description="Pro residues" evidence="23">
    <location>
        <begin position="758"/>
        <end position="769"/>
    </location>
</feature>
<dbReference type="Gene3D" id="2.30.30.40">
    <property type="entry name" value="SH3 Domains"/>
    <property type="match status" value="3"/>
</dbReference>
<feature type="domain" description="SH3" evidence="25">
    <location>
        <begin position="542"/>
        <end position="609"/>
    </location>
</feature>
<feature type="region of interest" description="Disordered" evidence="23">
    <location>
        <begin position="122"/>
        <end position="144"/>
    </location>
</feature>
<evidence type="ECO:0000259" key="26">
    <source>
        <dbReference type="PROSITE" id="PS51914"/>
    </source>
</evidence>
<keyword evidence="8" id="KW-0963">Cytoplasm</keyword>
<dbReference type="RefSeq" id="XP_022394853.1">
    <property type="nucleotide sequence ID" value="XM_022527464.1"/>
</dbReference>
<dbReference type="PROSITE" id="PS50002">
    <property type="entry name" value="SH3"/>
    <property type="match status" value="2"/>
</dbReference>
<feature type="compositionally biased region" description="Pro residues" evidence="23">
    <location>
        <begin position="1397"/>
        <end position="1411"/>
    </location>
</feature>
<feature type="chain" id="PRO_5009534866" description="Endoplasmic reticulum lectin" evidence="24">
    <location>
        <begin position="24"/>
        <end position="1681"/>
    </location>
</feature>
<dbReference type="Pfam" id="PF00018">
    <property type="entry name" value="SH3_1"/>
    <property type="match status" value="2"/>
</dbReference>
<feature type="compositionally biased region" description="Polar residues" evidence="23">
    <location>
        <begin position="1478"/>
        <end position="1489"/>
    </location>
</feature>
<evidence type="ECO:0000256" key="5">
    <source>
        <dbReference type="ARBA" id="ARBA00007948"/>
    </source>
</evidence>
<dbReference type="CDD" id="cd11773">
    <property type="entry name" value="SH3_Sla1p_1"/>
    <property type="match status" value="1"/>
</dbReference>
<proteinExistence type="inferred from homology"/>
<feature type="compositionally biased region" description="Low complexity" evidence="23">
    <location>
        <begin position="770"/>
        <end position="786"/>
    </location>
</feature>
<reference evidence="27 28" key="1">
    <citation type="journal article" date="2016" name="Genome Biol. Evol.">
        <title>Draft genome sequence of an aflatoxigenic Aspergillus species, A. bombycis.</title>
        <authorList>
            <person name="Moore G.G."/>
            <person name="Mack B.M."/>
            <person name="Beltz S.B."/>
            <person name="Gilbert M.K."/>
        </authorList>
    </citation>
    <scope>NUCLEOTIDE SEQUENCE [LARGE SCALE GENOMIC DNA]</scope>
    <source>
        <strain evidence="28">NRRL 26010</strain>
    </source>
</reference>
<gene>
    <name evidence="27" type="ORF">ABOM_000334</name>
</gene>
<feature type="region of interest" description="Disordered" evidence="23">
    <location>
        <begin position="63"/>
        <end position="101"/>
    </location>
</feature>
<dbReference type="PROSITE" id="PS51914">
    <property type="entry name" value="MRH"/>
    <property type="match status" value="1"/>
</dbReference>
<feature type="region of interest" description="Disordered" evidence="23">
    <location>
        <begin position="1241"/>
        <end position="1549"/>
    </location>
</feature>
<keyword evidence="16" id="KW-1015">Disulfide bond</keyword>
<evidence type="ECO:0000256" key="1">
    <source>
        <dbReference type="ARBA" id="ARBA00004125"/>
    </source>
</evidence>
<evidence type="ECO:0000313" key="27">
    <source>
        <dbReference type="EMBL" id="OGM51136.1"/>
    </source>
</evidence>
<dbReference type="Proteomes" id="UP000179179">
    <property type="component" value="Unassembled WGS sequence"/>
</dbReference>
<keyword evidence="9" id="KW-0254">Endocytosis</keyword>
<dbReference type="InterPro" id="IPR044865">
    <property type="entry name" value="MRH_dom"/>
</dbReference>
<feature type="region of interest" description="Disordered" evidence="23">
    <location>
        <begin position="1565"/>
        <end position="1681"/>
    </location>
</feature>
<dbReference type="GO" id="GO:0030970">
    <property type="term" value="P:retrograde protein transport, ER to cytosol"/>
    <property type="evidence" value="ECO:0007669"/>
    <property type="project" value="TreeGrafter"/>
</dbReference>
<feature type="compositionally biased region" description="Polar residues" evidence="23">
    <location>
        <begin position="1583"/>
        <end position="1594"/>
    </location>
</feature>
<feature type="compositionally biased region" description="Low complexity" evidence="23">
    <location>
        <begin position="1490"/>
        <end position="1503"/>
    </location>
</feature>
<evidence type="ECO:0000256" key="3">
    <source>
        <dbReference type="ARBA" id="ARBA00004367"/>
    </source>
</evidence>
<dbReference type="CDD" id="cd11775">
    <property type="entry name" value="SH3_Sla1p_3"/>
    <property type="match status" value="1"/>
</dbReference>
<evidence type="ECO:0000256" key="4">
    <source>
        <dbReference type="ARBA" id="ARBA00004413"/>
    </source>
</evidence>
<keyword evidence="11 22" id="KW-0430">Lectin</keyword>
<dbReference type="InterPro" id="IPR056996">
    <property type="entry name" value="PH_SLA1"/>
</dbReference>
<evidence type="ECO:0000256" key="18">
    <source>
        <dbReference type="ARBA" id="ARBA00023212"/>
    </source>
</evidence>
<dbReference type="GO" id="GO:0006897">
    <property type="term" value="P:endocytosis"/>
    <property type="evidence" value="ECO:0007669"/>
    <property type="project" value="UniProtKB-KW"/>
</dbReference>
<feature type="compositionally biased region" description="Polar residues" evidence="23">
    <location>
        <begin position="1671"/>
        <end position="1681"/>
    </location>
</feature>
<dbReference type="InterPro" id="IPR035800">
    <property type="entry name" value="Sla1_SH3_1"/>
</dbReference>
<evidence type="ECO:0000256" key="14">
    <source>
        <dbReference type="ARBA" id="ARBA00022824"/>
    </source>
</evidence>
<name>A0A1F8AHC5_9EURO</name>
<dbReference type="InterPro" id="IPR007131">
    <property type="entry name" value="SHD1"/>
</dbReference>
<dbReference type="Gene3D" id="2.30.30.700">
    <property type="entry name" value="SLA1 homology domain 1"/>
    <property type="match status" value="1"/>
</dbReference>
<evidence type="ECO:0000256" key="12">
    <source>
        <dbReference type="ARBA" id="ARBA00022737"/>
    </source>
</evidence>
<dbReference type="InterPro" id="IPR001452">
    <property type="entry name" value="SH3_domain"/>
</dbReference>
<feature type="region of interest" description="Disordered" evidence="23">
    <location>
        <begin position="1120"/>
        <end position="1151"/>
    </location>
</feature>
<dbReference type="GO" id="GO:0005886">
    <property type="term" value="C:plasma membrane"/>
    <property type="evidence" value="ECO:0007669"/>
    <property type="project" value="UniProtKB-SubCell"/>
</dbReference>
<comment type="subcellular location">
    <subcellularLocation>
        <location evidence="4">Cell membrane</location>
        <topology evidence="4">Peripheral membrane protein</topology>
        <orientation evidence="4">Cytoplasmic side</orientation>
    </subcellularLocation>
    <subcellularLocation>
        <location evidence="2">Cytoplasm</location>
        <location evidence="2">Cytoskeleton</location>
        <location evidence="2">Actin patch</location>
    </subcellularLocation>
    <subcellularLocation>
        <location evidence="3 22">Endoplasmic reticulum membrane</location>
        <topology evidence="3 22">Peripheral membrane protein</topology>
        <orientation evidence="3 22">Lumenal side</orientation>
    </subcellularLocation>
    <subcellularLocation>
        <location evidence="1">Endosome membrane</location>
        <topology evidence="1">Peripheral membrane protein</topology>
        <orientation evidence="1">Cytoplasmic side</orientation>
    </subcellularLocation>
</comment>
<dbReference type="Gene3D" id="1.10.150.50">
    <property type="entry name" value="Transcription Factor, Ets-1"/>
    <property type="match status" value="1"/>
</dbReference>
<feature type="compositionally biased region" description="Polar residues" evidence="23">
    <location>
        <begin position="1425"/>
        <end position="1448"/>
    </location>
</feature>
<protein>
    <recommendedName>
        <fullName evidence="22">Endoplasmic reticulum lectin</fullName>
    </recommendedName>
    <alternativeName>
        <fullName evidence="22">Protein OS-9</fullName>
    </alternativeName>
    <alternativeName>
        <fullName evidence="22">Protein OS-9 homolog</fullName>
    </alternativeName>
</protein>
<feature type="compositionally biased region" description="Low complexity" evidence="23">
    <location>
        <begin position="1412"/>
        <end position="1421"/>
    </location>
</feature>
<feature type="signal peptide" evidence="24">
    <location>
        <begin position="1"/>
        <end position="23"/>
    </location>
</feature>
<dbReference type="GO" id="GO:0043130">
    <property type="term" value="F:ubiquitin binding"/>
    <property type="evidence" value="ECO:0007669"/>
    <property type="project" value="InterPro"/>
</dbReference>
<dbReference type="SUPFAM" id="SSF50911">
    <property type="entry name" value="Mannose 6-phosphate receptor domain"/>
    <property type="match status" value="1"/>
</dbReference>
<feature type="compositionally biased region" description="Acidic residues" evidence="23">
    <location>
        <begin position="510"/>
        <end position="520"/>
    </location>
</feature>
<dbReference type="InterPro" id="IPR012913">
    <property type="entry name" value="OS9-like_dom"/>
</dbReference>
<evidence type="ECO:0000256" key="23">
    <source>
        <dbReference type="SAM" id="MobiDB-lite"/>
    </source>
</evidence>
<comment type="function">
    <text evidence="19 22">Lectin involved in the quality control of the secretory pathway. As a member of the endoplasmic reticulum-associated degradation lumenal (ERAD-L) surveillance system, targets misfolded endoplasmic reticulum lumenal glycoproteins for degradation.</text>
</comment>
<evidence type="ECO:0000256" key="7">
    <source>
        <dbReference type="ARBA" id="ARBA00022443"/>
    </source>
</evidence>
<dbReference type="SMART" id="SM00326">
    <property type="entry name" value="SH3"/>
    <property type="match status" value="3"/>
</dbReference>
<evidence type="ECO:0000256" key="9">
    <source>
        <dbReference type="ARBA" id="ARBA00022583"/>
    </source>
</evidence>
<dbReference type="Pfam" id="PF03983">
    <property type="entry name" value="SHD1"/>
    <property type="match status" value="1"/>
</dbReference>
<feature type="region of interest" description="Disordered" evidence="23">
    <location>
        <begin position="447"/>
        <end position="524"/>
    </location>
</feature>
<feature type="region of interest" description="Disordered" evidence="23">
    <location>
        <begin position="203"/>
        <end position="235"/>
    </location>
</feature>
<dbReference type="GO" id="GO:0010008">
    <property type="term" value="C:endosome membrane"/>
    <property type="evidence" value="ECO:0007669"/>
    <property type="project" value="UniProtKB-SubCell"/>
</dbReference>
<dbReference type="PANTHER" id="PTHR15414:SF0">
    <property type="entry name" value="ENDOPLASMIC RETICULUM LECTIN 1"/>
    <property type="match status" value="1"/>
</dbReference>
<dbReference type="InterPro" id="IPR036028">
    <property type="entry name" value="SH3-like_dom_sf"/>
</dbReference>
<comment type="subunit">
    <text evidence="20">Interacts with missfolded ER lumenal proteins.</text>
</comment>
<dbReference type="GO" id="GO:0003779">
    <property type="term" value="F:actin binding"/>
    <property type="evidence" value="ECO:0007669"/>
    <property type="project" value="UniProtKB-KW"/>
</dbReference>
<evidence type="ECO:0000256" key="6">
    <source>
        <dbReference type="ARBA" id="ARBA00009918"/>
    </source>
</evidence>
<feature type="compositionally biased region" description="Basic and acidic residues" evidence="23">
    <location>
        <begin position="1306"/>
        <end position="1320"/>
    </location>
</feature>
<feature type="compositionally biased region" description="Pro residues" evidence="23">
    <location>
        <begin position="1374"/>
        <end position="1387"/>
    </location>
</feature>
<feature type="compositionally biased region" description="Basic and acidic residues" evidence="23">
    <location>
        <begin position="470"/>
        <end position="509"/>
    </location>
</feature>
<dbReference type="GO" id="GO:0005788">
    <property type="term" value="C:endoplasmic reticulum lumen"/>
    <property type="evidence" value="ECO:0007669"/>
    <property type="project" value="UniProtKB-UniRule"/>
</dbReference>
<evidence type="ECO:0000256" key="8">
    <source>
        <dbReference type="ARBA" id="ARBA00022490"/>
    </source>
</evidence>
<feature type="compositionally biased region" description="Gly residues" evidence="23">
    <location>
        <begin position="1246"/>
        <end position="1256"/>
    </location>
</feature>
<evidence type="ECO:0000256" key="17">
    <source>
        <dbReference type="ARBA" id="ARBA00023203"/>
    </source>
</evidence>
<evidence type="ECO:0000256" key="21">
    <source>
        <dbReference type="PROSITE-ProRule" id="PRU00192"/>
    </source>
</evidence>
<evidence type="ECO:0000256" key="22">
    <source>
        <dbReference type="RuleBase" id="RU369099"/>
    </source>
</evidence>
<dbReference type="GeneID" id="34443724"/>
<dbReference type="GO" id="GO:0030968">
    <property type="term" value="P:endoplasmic reticulum unfolded protein response"/>
    <property type="evidence" value="ECO:0007669"/>
    <property type="project" value="UniProtKB-UniRule"/>
</dbReference>
<dbReference type="Pfam" id="PF14604">
    <property type="entry name" value="SH3_9"/>
    <property type="match status" value="1"/>
</dbReference>
<feature type="compositionally biased region" description="Basic and acidic residues" evidence="23">
    <location>
        <begin position="1277"/>
        <end position="1295"/>
    </location>
</feature>
<evidence type="ECO:0000256" key="20">
    <source>
        <dbReference type="ARBA" id="ARBA00063653"/>
    </source>
</evidence>
<dbReference type="InterPro" id="IPR045149">
    <property type="entry name" value="OS-9-like"/>
</dbReference>